<evidence type="ECO:0000313" key="1">
    <source>
        <dbReference type="EMBL" id="PRP72029.1"/>
    </source>
</evidence>
<name>A0A2S9X8I3_9NEIS</name>
<reference evidence="1 2" key="1">
    <citation type="submission" date="2017-01" db="EMBL/GenBank/DDBJ databases">
        <title>New insights into the genetic diversity of Chromobacterium isolated from tropical freshwater lake.</title>
        <authorList>
            <person name="Santos A.B."/>
            <person name="Nascimento A.M."/>
            <person name="Da Silva P.C."/>
        </authorList>
    </citation>
    <scope>NUCLEOTIDE SEQUENCE [LARGE SCALE GENOMIC DNA]</scope>
    <source>
        <strain evidence="1 2">56AF</strain>
    </source>
</reference>
<evidence type="ECO:0000313" key="2">
    <source>
        <dbReference type="Proteomes" id="UP000239469"/>
    </source>
</evidence>
<sequence>MTETSGHLTVRILMPAYQSDCICQKYHLLVRKPISYIIIWRFKCRSLCIIQYYYSKVCSLVAGQLVSANPNKLALGMRNYYHWLPELESTHMNLILV</sequence>
<gene>
    <name evidence="1" type="ORF">BUE93_03830</name>
</gene>
<comment type="caution">
    <text evidence="1">The sequence shown here is derived from an EMBL/GenBank/DDBJ whole genome shotgun (WGS) entry which is preliminary data.</text>
</comment>
<organism evidence="1 2">
    <name type="scientific">Chromobacterium amazonense</name>
    <dbReference type="NCBI Taxonomy" id="1382803"/>
    <lineage>
        <taxon>Bacteria</taxon>
        <taxon>Pseudomonadati</taxon>
        <taxon>Pseudomonadota</taxon>
        <taxon>Betaproteobacteria</taxon>
        <taxon>Neisseriales</taxon>
        <taxon>Chromobacteriaceae</taxon>
        <taxon>Chromobacterium</taxon>
    </lineage>
</organism>
<accession>A0A2S9X8I3</accession>
<dbReference type="Proteomes" id="UP000239469">
    <property type="component" value="Unassembled WGS sequence"/>
</dbReference>
<protein>
    <submittedName>
        <fullName evidence="1">Uncharacterized protein</fullName>
    </submittedName>
</protein>
<dbReference type="AlphaFoldDB" id="A0A2S9X8I3"/>
<proteinExistence type="predicted"/>
<dbReference type="EMBL" id="MTBD01000006">
    <property type="protein sequence ID" value="PRP72029.1"/>
    <property type="molecule type" value="Genomic_DNA"/>
</dbReference>